<evidence type="ECO:0008006" key="6">
    <source>
        <dbReference type="Google" id="ProtNLM"/>
    </source>
</evidence>
<gene>
    <name evidence="4" type="ORF">SYYSPA8_37710</name>
</gene>
<feature type="compositionally biased region" description="Polar residues" evidence="2">
    <location>
        <begin position="478"/>
        <end position="487"/>
    </location>
</feature>
<feature type="transmembrane region" description="Helical" evidence="3">
    <location>
        <begin position="94"/>
        <end position="112"/>
    </location>
</feature>
<feature type="transmembrane region" description="Helical" evidence="3">
    <location>
        <begin position="56"/>
        <end position="74"/>
    </location>
</feature>
<reference evidence="4 5" key="1">
    <citation type="submission" date="2022-10" db="EMBL/GenBank/DDBJ databases">
        <title>Draft genome sequence of Streptomyces sp. YSPA8.</title>
        <authorList>
            <person name="Moriuchi R."/>
            <person name="Dohra H."/>
            <person name="Yamamura H."/>
            <person name="Kodani S."/>
        </authorList>
    </citation>
    <scope>NUCLEOTIDE SEQUENCE [LARGE SCALE GENOMIC DNA]</scope>
    <source>
        <strain evidence="4 5">YSPA8</strain>
        <plasmid evidence="4 5">pYSPA8-3</plasmid>
    </source>
</reference>
<evidence type="ECO:0000256" key="1">
    <source>
        <dbReference type="SAM" id="Coils"/>
    </source>
</evidence>
<evidence type="ECO:0000313" key="5">
    <source>
        <dbReference type="Proteomes" id="UP001291653"/>
    </source>
</evidence>
<feature type="region of interest" description="Disordered" evidence="2">
    <location>
        <begin position="332"/>
        <end position="412"/>
    </location>
</feature>
<feature type="transmembrane region" description="Helical" evidence="3">
    <location>
        <begin position="124"/>
        <end position="143"/>
    </location>
</feature>
<keyword evidence="3" id="KW-0812">Transmembrane</keyword>
<dbReference type="RefSeq" id="WP_323452098.1">
    <property type="nucleotide sequence ID" value="NZ_LC735416.1"/>
</dbReference>
<keyword evidence="3" id="KW-0472">Membrane</keyword>
<keyword evidence="5" id="KW-1185">Reference proteome</keyword>
<dbReference type="EMBL" id="LC735416">
    <property type="protein sequence ID" value="BDT39660.1"/>
    <property type="molecule type" value="Genomic_DNA"/>
</dbReference>
<geneLocation type="plasmid" evidence="4 5">
    <name>pYSPA8-3</name>
</geneLocation>
<accession>A0AA86IVS3</accession>
<feature type="compositionally biased region" description="Low complexity" evidence="2">
    <location>
        <begin position="365"/>
        <end position="381"/>
    </location>
</feature>
<dbReference type="Proteomes" id="UP001291653">
    <property type="component" value="Plasmid pYSPA8-3"/>
</dbReference>
<organism evidence="4 5">
    <name type="scientific">Streptomyces yaizuensis</name>
    <dbReference type="NCBI Taxonomy" id="2989713"/>
    <lineage>
        <taxon>Bacteria</taxon>
        <taxon>Bacillati</taxon>
        <taxon>Actinomycetota</taxon>
        <taxon>Actinomycetes</taxon>
        <taxon>Kitasatosporales</taxon>
        <taxon>Streptomycetaceae</taxon>
        <taxon>Streptomyces</taxon>
    </lineage>
</organism>
<protein>
    <recommendedName>
        <fullName evidence="6">DUF2637 domain-containing protein</fullName>
    </recommendedName>
</protein>
<keyword evidence="1" id="KW-0175">Coiled coil</keyword>
<keyword evidence="4" id="KW-0614">Plasmid</keyword>
<feature type="transmembrane region" description="Helical" evidence="3">
    <location>
        <begin position="16"/>
        <end position="35"/>
    </location>
</feature>
<sequence length="487" mass="53102">MTDFAQLTQWTARNGVMIGAALVLTAVLAVMTAVYRKAKTGDTTAKAPVRVRKFSVGTLSAVTAFIICTSISLNTSYRFTGDRDGLGMTNEAERILACAAFESLLAMCVLGARERMSASESRSPGWYGSAVWIFAALSAIPAYVEGDGFTAATMVRIIVGSFGSALAAHSALGLELRHRTGDESQTAMAQIIRDLRERLMARLGLAHRNRSAQQIARDRALDRAVDLWDRYDRMEEAARASRKGRRLARRLALWQDRAELATDPAQREAFRQRAAHRKFATALQIQDSESPWTQPSPAQRHTRALDTLETHAERIEALADTAEAAVMAQTGTPPVAQSGTHLPAQRADTGTASREDDEPADYTEAGPPSAAAAAHSGTPGTVTARVPQQDPGTDEAADEHQDQPHRDLRSYPTKRAALEALYRYRIDPADTRTTNAIVMTLLDELEQHGITLDRGTANRYIAPLRPTDSEDAEDREGQSQPLQLVEA</sequence>
<evidence type="ECO:0000256" key="2">
    <source>
        <dbReference type="SAM" id="MobiDB-lite"/>
    </source>
</evidence>
<feature type="region of interest" description="Disordered" evidence="2">
    <location>
        <begin position="464"/>
        <end position="487"/>
    </location>
</feature>
<evidence type="ECO:0000313" key="4">
    <source>
        <dbReference type="EMBL" id="BDT39660.1"/>
    </source>
</evidence>
<feature type="compositionally biased region" description="Basic and acidic residues" evidence="2">
    <location>
        <begin position="398"/>
        <end position="409"/>
    </location>
</feature>
<evidence type="ECO:0000256" key="3">
    <source>
        <dbReference type="SAM" id="Phobius"/>
    </source>
</evidence>
<proteinExistence type="predicted"/>
<dbReference type="AlphaFoldDB" id="A0AA86IVS3"/>
<name>A0AA86IVS3_9ACTN</name>
<feature type="coiled-coil region" evidence="1">
    <location>
        <begin position="298"/>
        <end position="325"/>
    </location>
</feature>
<keyword evidence="3" id="KW-1133">Transmembrane helix</keyword>